<organism evidence="2 3">
    <name type="scientific">Actinoplanes palleronii</name>
    <dbReference type="NCBI Taxonomy" id="113570"/>
    <lineage>
        <taxon>Bacteria</taxon>
        <taxon>Bacillati</taxon>
        <taxon>Actinomycetota</taxon>
        <taxon>Actinomycetes</taxon>
        <taxon>Micromonosporales</taxon>
        <taxon>Micromonosporaceae</taxon>
        <taxon>Actinoplanes</taxon>
    </lineage>
</organism>
<dbReference type="EMBL" id="BOMS01000088">
    <property type="protein sequence ID" value="GIE69557.1"/>
    <property type="molecule type" value="Genomic_DNA"/>
</dbReference>
<sequence>MRFNRFVDEDRVSYLHSLVFTFGEFEAADELIELLMPAGRIGEAVIAARHVTAYGSDDALGRLSRRLDTPELLTLAITQLEQHDADPEAAEEGSAAHALAELLYLRGLLDRLLGRANAGDFFASMRAADILLNQGRTDEARRVLSDQAERDGPYGHNARSKAETIGENQT</sequence>
<evidence type="ECO:0000256" key="1">
    <source>
        <dbReference type="SAM" id="MobiDB-lite"/>
    </source>
</evidence>
<keyword evidence="3" id="KW-1185">Reference proteome</keyword>
<evidence type="ECO:0000313" key="3">
    <source>
        <dbReference type="Proteomes" id="UP000624709"/>
    </source>
</evidence>
<reference evidence="2 3" key="1">
    <citation type="submission" date="2021-01" db="EMBL/GenBank/DDBJ databases">
        <title>Whole genome shotgun sequence of Actinoplanes palleronii NBRC 14916.</title>
        <authorList>
            <person name="Komaki H."/>
            <person name="Tamura T."/>
        </authorList>
    </citation>
    <scope>NUCLEOTIDE SEQUENCE [LARGE SCALE GENOMIC DNA]</scope>
    <source>
        <strain evidence="2 3">NBRC 14916</strain>
    </source>
</reference>
<feature type="region of interest" description="Disordered" evidence="1">
    <location>
        <begin position="145"/>
        <end position="170"/>
    </location>
</feature>
<dbReference type="RefSeq" id="WP_203827698.1">
    <property type="nucleotide sequence ID" value="NZ_BAAATY010000019.1"/>
</dbReference>
<proteinExistence type="predicted"/>
<protein>
    <recommendedName>
        <fullName evidence="4">Tetratricopeptide repeat protein</fullName>
    </recommendedName>
</protein>
<name>A0ABQ4BFY0_9ACTN</name>
<accession>A0ABQ4BFY0</accession>
<gene>
    <name evidence="2" type="ORF">Apa02nite_056650</name>
</gene>
<evidence type="ECO:0000313" key="2">
    <source>
        <dbReference type="EMBL" id="GIE69557.1"/>
    </source>
</evidence>
<dbReference type="Proteomes" id="UP000624709">
    <property type="component" value="Unassembled WGS sequence"/>
</dbReference>
<evidence type="ECO:0008006" key="4">
    <source>
        <dbReference type="Google" id="ProtNLM"/>
    </source>
</evidence>
<comment type="caution">
    <text evidence="2">The sequence shown here is derived from an EMBL/GenBank/DDBJ whole genome shotgun (WGS) entry which is preliminary data.</text>
</comment>